<dbReference type="InterPro" id="IPR012334">
    <property type="entry name" value="Pectin_lyas_fold"/>
</dbReference>
<feature type="domain" description="PKD" evidence="4">
    <location>
        <begin position="435"/>
        <end position="484"/>
    </location>
</feature>
<evidence type="ECO:0000259" key="4">
    <source>
        <dbReference type="PROSITE" id="PS50093"/>
    </source>
</evidence>
<dbReference type="RefSeq" id="WP_075027265.1">
    <property type="nucleotide sequence ID" value="NZ_FONR01000003.1"/>
</dbReference>
<dbReference type="InterPro" id="IPR052052">
    <property type="entry name" value="Polysaccharide_Lyase_9"/>
</dbReference>
<dbReference type="InterPro" id="IPR013783">
    <property type="entry name" value="Ig-like_fold"/>
</dbReference>
<evidence type="ECO:0000256" key="2">
    <source>
        <dbReference type="ARBA" id="ARBA00022525"/>
    </source>
</evidence>
<accession>A0A1I2FHV8</accession>
<protein>
    <submittedName>
        <fullName evidence="5">PKD domain-containing protein</fullName>
    </submittedName>
</protein>
<dbReference type="OrthoDB" id="226690at2"/>
<dbReference type="SMART" id="SM00089">
    <property type="entry name" value="PKD"/>
    <property type="match status" value="2"/>
</dbReference>
<dbReference type="GO" id="GO:0016837">
    <property type="term" value="F:carbon-oxygen lyase activity, acting on polysaccharides"/>
    <property type="evidence" value="ECO:0007669"/>
    <property type="project" value="TreeGrafter"/>
</dbReference>
<dbReference type="GO" id="GO:0005975">
    <property type="term" value="P:carbohydrate metabolic process"/>
    <property type="evidence" value="ECO:0007669"/>
    <property type="project" value="UniProtKB-ARBA"/>
</dbReference>
<dbReference type="InterPro" id="IPR006626">
    <property type="entry name" value="PbH1"/>
</dbReference>
<dbReference type="PANTHER" id="PTHR40088">
    <property type="entry name" value="PECTATE LYASE (EUROFUNG)"/>
    <property type="match status" value="1"/>
</dbReference>
<dbReference type="InterPro" id="IPR011050">
    <property type="entry name" value="Pectin_lyase_fold/virulence"/>
</dbReference>
<evidence type="ECO:0000313" key="6">
    <source>
        <dbReference type="Proteomes" id="UP000181942"/>
    </source>
</evidence>
<dbReference type="AlphaFoldDB" id="A0A1I2FHV8"/>
<proteinExistence type="predicted"/>
<keyword evidence="3" id="KW-0732">Signal</keyword>
<dbReference type="EMBL" id="FONR01000003">
    <property type="protein sequence ID" value="SFF05074.1"/>
    <property type="molecule type" value="Genomic_DNA"/>
</dbReference>
<dbReference type="GO" id="GO:0005576">
    <property type="term" value="C:extracellular region"/>
    <property type="evidence" value="ECO:0007669"/>
    <property type="project" value="UniProtKB-SubCell"/>
</dbReference>
<dbReference type="Proteomes" id="UP000181942">
    <property type="component" value="Unassembled WGS sequence"/>
</dbReference>
<organism evidence="5 6">
    <name type="scientific">Streptomyces mirabilis</name>
    <dbReference type="NCBI Taxonomy" id="68239"/>
    <lineage>
        <taxon>Bacteria</taxon>
        <taxon>Bacillati</taxon>
        <taxon>Actinomycetota</taxon>
        <taxon>Actinomycetes</taxon>
        <taxon>Kitasatosporales</taxon>
        <taxon>Streptomycetaceae</taxon>
        <taxon>Streptomyces</taxon>
    </lineage>
</organism>
<dbReference type="Pfam" id="PF18911">
    <property type="entry name" value="PKD_4"/>
    <property type="match status" value="2"/>
</dbReference>
<dbReference type="Pfam" id="PF13229">
    <property type="entry name" value="Beta_helix"/>
    <property type="match status" value="1"/>
</dbReference>
<sequence>MHRPRPAVGVSVAVLIVAGVMSGGGAGRASADPGSAGTLYVNHDVACSDTGAGTQSAPFCTVQAAADVVEPGQTVRIESLDDQTYSESVTLTRSGTKDAPITFTGAPVSAGGSWTELASTGSAPALTLKAVHDVRVEYLGVWYRGGDGVAVTGSEGVDLDRLSFPRPAVRAPGAGTAVTVDGASSDVTVSRNWIGDGYAYGVRVEPGAARVTATTNVVTTPRLGGIAVTGTSGANVTSNTVIAPCAPGISLDGGSSGAVENNVVASTAAKQSDTCPAPTAPLYTVSADSAAQVTGDYNVAANGAPGATRPRPEYSWASTPYATTAALRDATGQGAHDMDGLNALSLTAPYEHSVLVDSADADAPGELTTDVNGASRVDDPLVADTGISASTRPDRGAIERQDTIYLRVGDTPSPASGLAPFVTLLRTDGATSSWGEAFTYSVDFGDGGAPVTGAAGAPVTHTYTTPGRYTPSITVTDTDGSSRTGQYVPVVAATATPPAALLSGVAETTSDGEVNAGYARFTVPEPADVWEVAYRSLTFGDGGEQNLANGAQEVPHQYPAPGTYTATLTQTDQLGRTTTAKATFHAADAFVAMTPQFDTEKTIAAHGVLKLPAATVRADSDGVDAAQLQIVTSAAKASGSLTLYTDGTTRPGTSSISFEPGRTATNEATVKVTPTGSVDIYNGSSGAVTVNVATVGLQSHAQFAETYHPATPVRLLDTRGGTGGVTGPVAGGHSVTLTAAGAHGVPTGVSAVVLNVAATTTKASGSLTVSTHGDSGSSVTGPYWTTGQTASAQIVLPLVDGKVVLHNTSRSSANLIADVVGWYGPTTSGSVFQPVSPVRILNTRTGAGSGKIAKLGAHATLKLKVTGAHGVPASGVSAVDLNLTVPAPSGTGYLIAYADGTSRPGVHSVDFTTRHTVANHALVKVGTDGEIDLYNAGSTPVDVYADLLGDYAVPPVG</sequence>
<evidence type="ECO:0000313" key="5">
    <source>
        <dbReference type="EMBL" id="SFF05074.1"/>
    </source>
</evidence>
<name>A0A1I2FHV8_9ACTN</name>
<keyword evidence="2" id="KW-0964">Secreted</keyword>
<dbReference type="PANTHER" id="PTHR40088:SF2">
    <property type="entry name" value="SECRETED SUGAR HYDROLASE"/>
    <property type="match status" value="1"/>
</dbReference>
<comment type="subcellular location">
    <subcellularLocation>
        <location evidence="1">Secreted</location>
    </subcellularLocation>
</comment>
<feature type="domain" description="PKD" evidence="4">
    <location>
        <begin position="538"/>
        <end position="583"/>
    </location>
</feature>
<dbReference type="CDD" id="cd00146">
    <property type="entry name" value="PKD"/>
    <property type="match status" value="1"/>
</dbReference>
<dbReference type="InterPro" id="IPR022409">
    <property type="entry name" value="PKD/Chitinase_dom"/>
</dbReference>
<evidence type="ECO:0000256" key="1">
    <source>
        <dbReference type="ARBA" id="ARBA00004613"/>
    </source>
</evidence>
<dbReference type="InterPro" id="IPR039448">
    <property type="entry name" value="Beta_helix"/>
</dbReference>
<dbReference type="SUPFAM" id="SSF51126">
    <property type="entry name" value="Pectin lyase-like"/>
    <property type="match status" value="1"/>
</dbReference>
<dbReference type="PROSITE" id="PS50093">
    <property type="entry name" value="PKD"/>
    <property type="match status" value="2"/>
</dbReference>
<dbReference type="Gene3D" id="2.60.40.10">
    <property type="entry name" value="Immunoglobulins"/>
    <property type="match status" value="2"/>
</dbReference>
<dbReference type="InterPro" id="IPR035986">
    <property type="entry name" value="PKD_dom_sf"/>
</dbReference>
<gene>
    <name evidence="5" type="ORF">SAMN02787118_103488</name>
</gene>
<reference evidence="5 6" key="1">
    <citation type="submission" date="2016-10" db="EMBL/GenBank/DDBJ databases">
        <authorList>
            <person name="de Groot N.N."/>
        </authorList>
    </citation>
    <scope>NUCLEOTIDE SEQUENCE [LARGE SCALE GENOMIC DNA]</scope>
    <source>
        <strain evidence="5 6">OK461</strain>
    </source>
</reference>
<dbReference type="Gene3D" id="2.160.20.10">
    <property type="entry name" value="Single-stranded right-handed beta-helix, Pectin lyase-like"/>
    <property type="match status" value="1"/>
</dbReference>
<dbReference type="InterPro" id="IPR000601">
    <property type="entry name" value="PKD_dom"/>
</dbReference>
<dbReference type="SMART" id="SM00710">
    <property type="entry name" value="PbH1"/>
    <property type="match status" value="4"/>
</dbReference>
<evidence type="ECO:0000256" key="3">
    <source>
        <dbReference type="ARBA" id="ARBA00022729"/>
    </source>
</evidence>
<dbReference type="SUPFAM" id="SSF49299">
    <property type="entry name" value="PKD domain"/>
    <property type="match status" value="2"/>
</dbReference>